<sequence>MAQSDDNMDLWLRALSGELTAEERLRLDRDDPEFAELEAVAAAYDLARSEQSVEPMPEHLAERIRAEAVLPAAEPAPATVAQISPQPSAQARSQSAGLAWFAAAACLIAAIAGWWPQAPEPVPAEPTVAELRDQLAAEDPEVVQFALAGTEDPAAGDEAQGSVVWSQADQRGYMTIRNLAPNDPSQSQYQLWIFDGTREKHPVDGGVFDVNEAGEVVIPIDPKLPVGQPTLFAITVERPGGVVVSDQGRIAMVGKVGA</sequence>
<comment type="caution">
    <text evidence="2">The sequence shown here is derived from an EMBL/GenBank/DDBJ whole genome shotgun (WGS) entry which is preliminary data.</text>
</comment>
<name>A0A363ULX7_9GAMM</name>
<dbReference type="Proteomes" id="UP000251800">
    <property type="component" value="Unassembled WGS sequence"/>
</dbReference>
<dbReference type="PROSITE" id="PS50003">
    <property type="entry name" value="PH_DOMAIN"/>
    <property type="match status" value="1"/>
</dbReference>
<evidence type="ECO:0000259" key="1">
    <source>
        <dbReference type="PROSITE" id="PS50003"/>
    </source>
</evidence>
<dbReference type="RefSeq" id="WP_109719619.1">
    <property type="nucleotide sequence ID" value="NZ_QEQK01000005.1"/>
</dbReference>
<accession>A0A363ULX7</accession>
<keyword evidence="3" id="KW-1185">Reference proteome</keyword>
<organism evidence="2 3">
    <name type="scientific">Abyssibacter profundi</name>
    <dbReference type="NCBI Taxonomy" id="2182787"/>
    <lineage>
        <taxon>Bacteria</taxon>
        <taxon>Pseudomonadati</taxon>
        <taxon>Pseudomonadota</taxon>
        <taxon>Gammaproteobacteria</taxon>
        <taxon>Chromatiales</taxon>
        <taxon>Oceanococcaceae</taxon>
        <taxon>Abyssibacter</taxon>
    </lineage>
</organism>
<feature type="domain" description="PH" evidence="1">
    <location>
        <begin position="1"/>
        <end position="20"/>
    </location>
</feature>
<reference evidence="2 3" key="1">
    <citation type="submission" date="2018-05" db="EMBL/GenBank/DDBJ databases">
        <title>Abyssibacter profundi OUC007T gen. nov., sp. nov, a marine bacterium isolated from seawater of the Mariana Trench.</title>
        <authorList>
            <person name="Zhou S."/>
        </authorList>
    </citation>
    <scope>NUCLEOTIDE SEQUENCE [LARGE SCALE GENOMIC DNA]</scope>
    <source>
        <strain evidence="2 3">OUC007</strain>
    </source>
</reference>
<proteinExistence type="predicted"/>
<dbReference type="EMBL" id="QEQK01000005">
    <property type="protein sequence ID" value="PWN56425.1"/>
    <property type="molecule type" value="Genomic_DNA"/>
</dbReference>
<dbReference type="Pfam" id="PF10099">
    <property type="entry name" value="RskA_C"/>
    <property type="match status" value="1"/>
</dbReference>
<evidence type="ECO:0000313" key="2">
    <source>
        <dbReference type="EMBL" id="PWN56425.1"/>
    </source>
</evidence>
<evidence type="ECO:0000313" key="3">
    <source>
        <dbReference type="Proteomes" id="UP000251800"/>
    </source>
</evidence>
<dbReference type="OrthoDB" id="7056416at2"/>
<dbReference type="AlphaFoldDB" id="A0A363ULX7"/>
<dbReference type="InterPro" id="IPR001849">
    <property type="entry name" value="PH_domain"/>
</dbReference>
<gene>
    <name evidence="2" type="ORF">DEH80_06200</name>
</gene>
<protein>
    <recommendedName>
        <fullName evidence="1">PH domain-containing protein</fullName>
    </recommendedName>
</protein>
<dbReference type="InterPro" id="IPR018764">
    <property type="entry name" value="RskA_C"/>
</dbReference>
<dbReference type="GO" id="GO:0005886">
    <property type="term" value="C:plasma membrane"/>
    <property type="evidence" value="ECO:0007669"/>
    <property type="project" value="InterPro"/>
</dbReference>